<feature type="transmembrane region" description="Helical" evidence="1">
    <location>
        <begin position="132"/>
        <end position="160"/>
    </location>
</feature>
<sequence>MSLTDAQVTYFHDVFLKIAVRGIAYGISVILGGVSIFTLLRQGLHGSKSRLLLISILFIMFLCSTGIIVVTIISSLADVRSVGQTPYDDTALQLKTYIVTAVLSRINYFLSDGVVIWRAFVLFPRRSIFRLILILSLLVCWAAAIIDCVFVIIAGVTGVLQPQSRYLVLLLPMLFTNFLATLLITWRTWYYQHFEHVQGSSAGKQIKSALFLLVESGSVYCIILILCTISIQPGSLPMTGQSVLAGLFPHLSAIYPTLIIVLMSMQDIKASPGETVLSRSLQLSEANTSDGSDTVQSLVVPFSPGFASEMSPGLKKEMA</sequence>
<gene>
    <name evidence="2" type="ORF">K435DRAFT_843712</name>
</gene>
<evidence type="ECO:0008006" key="4">
    <source>
        <dbReference type="Google" id="ProtNLM"/>
    </source>
</evidence>
<dbReference type="Proteomes" id="UP000297245">
    <property type="component" value="Unassembled WGS sequence"/>
</dbReference>
<evidence type="ECO:0000313" key="3">
    <source>
        <dbReference type="Proteomes" id="UP000297245"/>
    </source>
</evidence>
<organism evidence="2 3">
    <name type="scientific">Dendrothele bispora (strain CBS 962.96)</name>
    <dbReference type="NCBI Taxonomy" id="1314807"/>
    <lineage>
        <taxon>Eukaryota</taxon>
        <taxon>Fungi</taxon>
        <taxon>Dikarya</taxon>
        <taxon>Basidiomycota</taxon>
        <taxon>Agaricomycotina</taxon>
        <taxon>Agaricomycetes</taxon>
        <taxon>Agaricomycetidae</taxon>
        <taxon>Agaricales</taxon>
        <taxon>Agaricales incertae sedis</taxon>
        <taxon>Dendrothele</taxon>
    </lineage>
</organism>
<evidence type="ECO:0000313" key="2">
    <source>
        <dbReference type="EMBL" id="THU84319.1"/>
    </source>
</evidence>
<reference evidence="2 3" key="1">
    <citation type="journal article" date="2019" name="Nat. Ecol. Evol.">
        <title>Megaphylogeny resolves global patterns of mushroom evolution.</title>
        <authorList>
            <person name="Varga T."/>
            <person name="Krizsan K."/>
            <person name="Foldi C."/>
            <person name="Dima B."/>
            <person name="Sanchez-Garcia M."/>
            <person name="Sanchez-Ramirez S."/>
            <person name="Szollosi G.J."/>
            <person name="Szarkandi J.G."/>
            <person name="Papp V."/>
            <person name="Albert L."/>
            <person name="Andreopoulos W."/>
            <person name="Angelini C."/>
            <person name="Antonin V."/>
            <person name="Barry K.W."/>
            <person name="Bougher N.L."/>
            <person name="Buchanan P."/>
            <person name="Buyck B."/>
            <person name="Bense V."/>
            <person name="Catcheside P."/>
            <person name="Chovatia M."/>
            <person name="Cooper J."/>
            <person name="Damon W."/>
            <person name="Desjardin D."/>
            <person name="Finy P."/>
            <person name="Geml J."/>
            <person name="Haridas S."/>
            <person name="Hughes K."/>
            <person name="Justo A."/>
            <person name="Karasinski D."/>
            <person name="Kautmanova I."/>
            <person name="Kiss B."/>
            <person name="Kocsube S."/>
            <person name="Kotiranta H."/>
            <person name="LaButti K.M."/>
            <person name="Lechner B.E."/>
            <person name="Liimatainen K."/>
            <person name="Lipzen A."/>
            <person name="Lukacs Z."/>
            <person name="Mihaltcheva S."/>
            <person name="Morgado L.N."/>
            <person name="Niskanen T."/>
            <person name="Noordeloos M.E."/>
            <person name="Ohm R.A."/>
            <person name="Ortiz-Santana B."/>
            <person name="Ovrebo C."/>
            <person name="Racz N."/>
            <person name="Riley R."/>
            <person name="Savchenko A."/>
            <person name="Shiryaev A."/>
            <person name="Soop K."/>
            <person name="Spirin V."/>
            <person name="Szebenyi C."/>
            <person name="Tomsovsky M."/>
            <person name="Tulloss R.E."/>
            <person name="Uehling J."/>
            <person name="Grigoriev I.V."/>
            <person name="Vagvolgyi C."/>
            <person name="Papp T."/>
            <person name="Martin F.M."/>
            <person name="Miettinen O."/>
            <person name="Hibbett D.S."/>
            <person name="Nagy L.G."/>
        </authorList>
    </citation>
    <scope>NUCLEOTIDE SEQUENCE [LARGE SCALE GENOMIC DNA]</scope>
    <source>
        <strain evidence="2 3">CBS 962.96</strain>
    </source>
</reference>
<feature type="transmembrane region" description="Helical" evidence="1">
    <location>
        <begin position="18"/>
        <end position="40"/>
    </location>
</feature>
<feature type="transmembrane region" description="Helical" evidence="1">
    <location>
        <begin position="166"/>
        <end position="189"/>
    </location>
</feature>
<proteinExistence type="predicted"/>
<dbReference type="OrthoDB" id="3174341at2759"/>
<feature type="transmembrane region" description="Helical" evidence="1">
    <location>
        <begin position="52"/>
        <end position="77"/>
    </location>
</feature>
<keyword evidence="1" id="KW-1133">Transmembrane helix</keyword>
<evidence type="ECO:0000256" key="1">
    <source>
        <dbReference type="SAM" id="Phobius"/>
    </source>
</evidence>
<protein>
    <recommendedName>
        <fullName evidence="4">G-protein coupled receptors family 1 profile domain-containing protein</fullName>
    </recommendedName>
</protein>
<dbReference type="EMBL" id="ML179606">
    <property type="protein sequence ID" value="THU84319.1"/>
    <property type="molecule type" value="Genomic_DNA"/>
</dbReference>
<accession>A0A4S8L6T5</accession>
<feature type="transmembrane region" description="Helical" evidence="1">
    <location>
        <begin position="243"/>
        <end position="263"/>
    </location>
</feature>
<feature type="transmembrane region" description="Helical" evidence="1">
    <location>
        <begin position="210"/>
        <end position="231"/>
    </location>
</feature>
<keyword evidence="1" id="KW-0472">Membrane</keyword>
<keyword evidence="1" id="KW-0812">Transmembrane</keyword>
<feature type="transmembrane region" description="Helical" evidence="1">
    <location>
        <begin position="97"/>
        <end position="120"/>
    </location>
</feature>
<name>A0A4S8L6T5_DENBC</name>
<keyword evidence="3" id="KW-1185">Reference proteome</keyword>
<dbReference type="AlphaFoldDB" id="A0A4S8L6T5"/>